<reference evidence="2 3" key="1">
    <citation type="submission" date="2019-03" db="EMBL/GenBank/DDBJ databases">
        <title>Single cell metagenomics reveals metabolic interactions within the superorganism composed of flagellate Streblomastix strix and complex community of Bacteroidetes bacteria on its surface.</title>
        <authorList>
            <person name="Treitli S.C."/>
            <person name="Kolisko M."/>
            <person name="Husnik F."/>
            <person name="Keeling P."/>
            <person name="Hampl V."/>
        </authorList>
    </citation>
    <scope>NUCLEOTIDE SEQUENCE [LARGE SCALE GENOMIC DNA]</scope>
    <source>
        <strain evidence="2">ST1C</strain>
    </source>
</reference>
<dbReference type="AlphaFoldDB" id="A0A5J4WZM6"/>
<accession>A0A5J4WZM6</accession>
<gene>
    <name evidence="2" type="ORF">EZS28_003993</name>
</gene>
<feature type="compositionally biased region" description="Basic and acidic residues" evidence="1">
    <location>
        <begin position="163"/>
        <end position="182"/>
    </location>
</feature>
<sequence>MKSVSVEIPLAMQAIKQYDQLFKVIDNDKDKKVTSYIVQQIRDEIIYDKVAICAYSLSTFGLQLMYLDIFLATEIDQKDKNLKNYPILTGQRDTSYPIHQVQSQEESDDDESSTTTFDKDDSENEQDELVDSKFVDDQSLDDEDLELKDVEIKLKEIEKKIDHNQSKMEKDQQNNEKEKHSEDDLDDEIKLLKIVTPTDVINGIRYAITLERIEEEVNELITKIYIRNSAEEIQSMIDEFHKLWTKDNKSPHQSHLKDGERSFWGGWRRGTDVQKDCADFAL</sequence>
<organism evidence="2 3">
    <name type="scientific">Streblomastix strix</name>
    <dbReference type="NCBI Taxonomy" id="222440"/>
    <lineage>
        <taxon>Eukaryota</taxon>
        <taxon>Metamonada</taxon>
        <taxon>Preaxostyla</taxon>
        <taxon>Oxymonadida</taxon>
        <taxon>Streblomastigidae</taxon>
        <taxon>Streblomastix</taxon>
    </lineage>
</organism>
<dbReference type="EMBL" id="SNRW01000555">
    <property type="protein sequence ID" value="KAA6400477.1"/>
    <property type="molecule type" value="Genomic_DNA"/>
</dbReference>
<protein>
    <submittedName>
        <fullName evidence="2">Uncharacterized protein</fullName>
    </submittedName>
</protein>
<name>A0A5J4WZM6_9EUKA</name>
<feature type="region of interest" description="Disordered" evidence="1">
    <location>
        <begin position="163"/>
        <end position="183"/>
    </location>
</feature>
<evidence type="ECO:0000313" key="2">
    <source>
        <dbReference type="EMBL" id="KAA6400477.1"/>
    </source>
</evidence>
<comment type="caution">
    <text evidence="2">The sequence shown here is derived from an EMBL/GenBank/DDBJ whole genome shotgun (WGS) entry which is preliminary data.</text>
</comment>
<feature type="compositionally biased region" description="Acidic residues" evidence="1">
    <location>
        <begin position="120"/>
        <end position="129"/>
    </location>
</feature>
<dbReference type="Proteomes" id="UP000324800">
    <property type="component" value="Unassembled WGS sequence"/>
</dbReference>
<proteinExistence type="predicted"/>
<evidence type="ECO:0000256" key="1">
    <source>
        <dbReference type="SAM" id="MobiDB-lite"/>
    </source>
</evidence>
<evidence type="ECO:0000313" key="3">
    <source>
        <dbReference type="Proteomes" id="UP000324800"/>
    </source>
</evidence>
<feature type="region of interest" description="Disordered" evidence="1">
    <location>
        <begin position="93"/>
        <end position="135"/>
    </location>
</feature>